<sequence>MVSLIFDIAGTSIGGNVDAGDAIVVVFGVSMTSTVPNFCGVLVVPSTGGVATTASGCAIGEWFCDNGKQRCLYNYAVAYHSVSWLFLVLGYLGDRWEIMYFSVSDSQMFVISHIYP</sequence>
<evidence type="ECO:0000256" key="1">
    <source>
        <dbReference type="SAM" id="Phobius"/>
    </source>
</evidence>
<gene>
    <name evidence="2" type="ORF">D9757_009839</name>
</gene>
<comment type="caution">
    <text evidence="2">The sequence shown here is derived from an EMBL/GenBank/DDBJ whole genome shotgun (WGS) entry which is preliminary data.</text>
</comment>
<keyword evidence="3" id="KW-1185">Reference proteome</keyword>
<dbReference type="EMBL" id="JAACJN010000080">
    <property type="protein sequence ID" value="KAF5378022.1"/>
    <property type="molecule type" value="Genomic_DNA"/>
</dbReference>
<keyword evidence="1" id="KW-0812">Transmembrane</keyword>
<proteinExistence type="predicted"/>
<keyword evidence="1" id="KW-0472">Membrane</keyword>
<feature type="transmembrane region" description="Helical" evidence="1">
    <location>
        <begin position="72"/>
        <end position="92"/>
    </location>
</feature>
<evidence type="ECO:0000313" key="3">
    <source>
        <dbReference type="Proteomes" id="UP000518752"/>
    </source>
</evidence>
<name>A0A8H5M241_9AGAR</name>
<reference evidence="2 3" key="1">
    <citation type="journal article" date="2020" name="ISME J.">
        <title>Uncovering the hidden diversity of litter-decomposition mechanisms in mushroom-forming fungi.</title>
        <authorList>
            <person name="Floudas D."/>
            <person name="Bentzer J."/>
            <person name="Ahren D."/>
            <person name="Johansson T."/>
            <person name="Persson P."/>
            <person name="Tunlid A."/>
        </authorList>
    </citation>
    <scope>NUCLEOTIDE SEQUENCE [LARGE SCALE GENOMIC DNA]</scope>
    <source>
        <strain evidence="2 3">CBS 406.79</strain>
    </source>
</reference>
<protein>
    <submittedName>
        <fullName evidence="2">Uncharacterized protein</fullName>
    </submittedName>
</protein>
<evidence type="ECO:0000313" key="2">
    <source>
        <dbReference type="EMBL" id="KAF5378022.1"/>
    </source>
</evidence>
<accession>A0A8H5M241</accession>
<dbReference type="AlphaFoldDB" id="A0A8H5M241"/>
<keyword evidence="1" id="KW-1133">Transmembrane helix</keyword>
<organism evidence="2 3">
    <name type="scientific">Collybiopsis confluens</name>
    <dbReference type="NCBI Taxonomy" id="2823264"/>
    <lineage>
        <taxon>Eukaryota</taxon>
        <taxon>Fungi</taxon>
        <taxon>Dikarya</taxon>
        <taxon>Basidiomycota</taxon>
        <taxon>Agaricomycotina</taxon>
        <taxon>Agaricomycetes</taxon>
        <taxon>Agaricomycetidae</taxon>
        <taxon>Agaricales</taxon>
        <taxon>Marasmiineae</taxon>
        <taxon>Omphalotaceae</taxon>
        <taxon>Collybiopsis</taxon>
    </lineage>
</organism>
<dbReference type="Proteomes" id="UP000518752">
    <property type="component" value="Unassembled WGS sequence"/>
</dbReference>